<dbReference type="Pfam" id="PF13649">
    <property type="entry name" value="Methyltransf_25"/>
    <property type="match status" value="1"/>
</dbReference>
<evidence type="ECO:0000259" key="4">
    <source>
        <dbReference type="Pfam" id="PF13649"/>
    </source>
</evidence>
<dbReference type="InterPro" id="IPR029063">
    <property type="entry name" value="SAM-dependent_MTases_sf"/>
</dbReference>
<organism evidence="5 6">
    <name type="scientific">Gryllotalpicola protaetiae</name>
    <dbReference type="NCBI Taxonomy" id="2419771"/>
    <lineage>
        <taxon>Bacteria</taxon>
        <taxon>Bacillati</taxon>
        <taxon>Actinomycetota</taxon>
        <taxon>Actinomycetes</taxon>
        <taxon>Micrococcales</taxon>
        <taxon>Microbacteriaceae</taxon>
        <taxon>Gryllotalpicola</taxon>
    </lineage>
</organism>
<feature type="domain" description="Methyltransferase" evidence="4">
    <location>
        <begin position="33"/>
        <end position="124"/>
    </location>
</feature>
<dbReference type="AlphaFoldDB" id="A0A387BWG9"/>
<evidence type="ECO:0000256" key="1">
    <source>
        <dbReference type="ARBA" id="ARBA00022603"/>
    </source>
</evidence>
<reference evidence="5 6" key="1">
    <citation type="submission" date="2018-09" db="EMBL/GenBank/DDBJ databases">
        <title>Genome sequencing of strain 2DFW10M-5.</title>
        <authorList>
            <person name="Heo J."/>
            <person name="Kim S.-J."/>
            <person name="Kwon S.-W."/>
        </authorList>
    </citation>
    <scope>NUCLEOTIDE SEQUENCE [LARGE SCALE GENOMIC DNA]</scope>
    <source>
        <strain evidence="5 6">2DFW10M-5</strain>
    </source>
</reference>
<gene>
    <name evidence="5" type="ORF">D7I44_03475</name>
</gene>
<sequence>MGAMSTDVGGEWNRDAAYHPWIQRIAAEHAGDVLDVGCGDGLLAQRLAEVSRSVIGIDKDPVAIAQAHKRLCMVPNTDAAVSEFGTEWGLVPGSYDVVTMVSALHELPLVPTLERVVDLLKPGGTLVVVGVTAPATVVDRAVEWASVPYSRALELFYTWRGMYRPEFASAQPAKPAYSFADVADAAAELLPGAELHRGLLGRYRLRWAKPVTVAAPEAELGAMAAAAIQDRPDGESLDEQDAHVLARDDVDELSHLFDQTREVPTIEPGPVRRSA</sequence>
<keyword evidence="6" id="KW-1185">Reference proteome</keyword>
<dbReference type="GO" id="GO:0032259">
    <property type="term" value="P:methylation"/>
    <property type="evidence" value="ECO:0007669"/>
    <property type="project" value="UniProtKB-KW"/>
</dbReference>
<dbReference type="SUPFAM" id="SSF53335">
    <property type="entry name" value="S-adenosyl-L-methionine-dependent methyltransferases"/>
    <property type="match status" value="1"/>
</dbReference>
<evidence type="ECO:0000256" key="2">
    <source>
        <dbReference type="ARBA" id="ARBA00022679"/>
    </source>
</evidence>
<evidence type="ECO:0000313" key="5">
    <source>
        <dbReference type="EMBL" id="AYG02671.1"/>
    </source>
</evidence>
<evidence type="ECO:0000256" key="3">
    <source>
        <dbReference type="ARBA" id="ARBA00022691"/>
    </source>
</evidence>
<dbReference type="PANTHER" id="PTHR43464:SF19">
    <property type="entry name" value="UBIQUINONE BIOSYNTHESIS O-METHYLTRANSFERASE, MITOCHONDRIAL"/>
    <property type="match status" value="1"/>
</dbReference>
<dbReference type="EMBL" id="CP032624">
    <property type="protein sequence ID" value="AYG02671.1"/>
    <property type="molecule type" value="Genomic_DNA"/>
</dbReference>
<dbReference type="Proteomes" id="UP000275069">
    <property type="component" value="Chromosome"/>
</dbReference>
<dbReference type="KEGG" id="gry:D7I44_03475"/>
<keyword evidence="3" id="KW-0949">S-adenosyl-L-methionine</keyword>
<name>A0A387BWG9_9MICO</name>
<proteinExistence type="predicted"/>
<keyword evidence="2 5" id="KW-0808">Transferase</keyword>
<accession>A0A387BWG9</accession>
<dbReference type="PANTHER" id="PTHR43464">
    <property type="entry name" value="METHYLTRANSFERASE"/>
    <property type="match status" value="1"/>
</dbReference>
<dbReference type="CDD" id="cd02440">
    <property type="entry name" value="AdoMet_MTases"/>
    <property type="match status" value="1"/>
</dbReference>
<dbReference type="GO" id="GO:0008168">
    <property type="term" value="F:methyltransferase activity"/>
    <property type="evidence" value="ECO:0007669"/>
    <property type="project" value="UniProtKB-KW"/>
</dbReference>
<protein>
    <submittedName>
        <fullName evidence="5">Class I SAM-dependent methyltransferase</fullName>
    </submittedName>
</protein>
<dbReference type="InterPro" id="IPR041698">
    <property type="entry name" value="Methyltransf_25"/>
</dbReference>
<evidence type="ECO:0000313" key="6">
    <source>
        <dbReference type="Proteomes" id="UP000275069"/>
    </source>
</evidence>
<dbReference type="Gene3D" id="3.40.50.150">
    <property type="entry name" value="Vaccinia Virus protein VP39"/>
    <property type="match status" value="1"/>
</dbReference>
<dbReference type="OrthoDB" id="6064711at2"/>
<keyword evidence="1 5" id="KW-0489">Methyltransferase</keyword>